<dbReference type="InterPro" id="IPR011010">
    <property type="entry name" value="DNA_brk_join_enz"/>
</dbReference>
<accession>A0ABW3BS00</accession>
<comment type="similarity">
    <text evidence="1">Belongs to the 'phage' integrase family.</text>
</comment>
<evidence type="ECO:0000256" key="4">
    <source>
        <dbReference type="ARBA" id="ARBA00023172"/>
    </source>
</evidence>
<evidence type="ECO:0000313" key="9">
    <source>
        <dbReference type="Proteomes" id="UP001597011"/>
    </source>
</evidence>
<comment type="caution">
    <text evidence="8">The sequence shown here is derived from an EMBL/GenBank/DDBJ whole genome shotgun (WGS) entry which is preliminary data.</text>
</comment>
<evidence type="ECO:0000259" key="7">
    <source>
        <dbReference type="PROSITE" id="PS51900"/>
    </source>
</evidence>
<dbReference type="InterPro" id="IPR044068">
    <property type="entry name" value="CB"/>
</dbReference>
<evidence type="ECO:0000256" key="1">
    <source>
        <dbReference type="ARBA" id="ARBA00008857"/>
    </source>
</evidence>
<dbReference type="InterPro" id="IPR002104">
    <property type="entry name" value="Integrase_catalytic"/>
</dbReference>
<keyword evidence="4" id="KW-0233">DNA recombination</keyword>
<protein>
    <submittedName>
        <fullName evidence="8">Tyrosine-type recombinase/integrase</fullName>
    </submittedName>
</protein>
<dbReference type="PANTHER" id="PTHR30349">
    <property type="entry name" value="PHAGE INTEGRASE-RELATED"/>
    <property type="match status" value="1"/>
</dbReference>
<dbReference type="EMBL" id="JBHTIB010000008">
    <property type="protein sequence ID" value="MFD0835272.1"/>
    <property type="molecule type" value="Genomic_DNA"/>
</dbReference>
<proteinExistence type="inferred from homology"/>
<feature type="domain" description="Core-binding (CB)" evidence="7">
    <location>
        <begin position="138"/>
        <end position="223"/>
    </location>
</feature>
<dbReference type="Gene3D" id="1.10.150.130">
    <property type="match status" value="1"/>
</dbReference>
<organism evidence="8 9">
    <name type="scientific">Mariniflexile aquimaris</name>
    <dbReference type="NCBI Taxonomy" id="881009"/>
    <lineage>
        <taxon>Bacteria</taxon>
        <taxon>Pseudomonadati</taxon>
        <taxon>Bacteroidota</taxon>
        <taxon>Flavobacteriia</taxon>
        <taxon>Flavobacteriales</taxon>
        <taxon>Flavobacteriaceae</taxon>
        <taxon>Mariniflexile</taxon>
    </lineage>
</organism>
<evidence type="ECO:0000313" key="8">
    <source>
        <dbReference type="EMBL" id="MFD0835272.1"/>
    </source>
</evidence>
<keyword evidence="9" id="KW-1185">Reference proteome</keyword>
<sequence length="439" mass="51649">MFNLNELLTFESENAYESAYDLPVRRNFSNPKIYSANGDLKKRWYLYFSYRDPKSGKLKRVTPFYGNANKYKTKEERLSVLVTYRKVLLRLLKQGYNPYADNTELYLKLQSKETDKESQGLEQEQNIITKAVEETPAMTLQEAFDFGLKQKEKIVNTTTKRSYDNRVKLFLEWMAENHADIKTIDTLNKQLVSGFLNVILERTSARNRNNYRTDLSSIMQVLEDNDIIESNFIKKIPVLKSIPERNKTYTTQAQEEIFEYLEKNDPLLLLYIKFISYNFLRPIEVSRLTVGDINVKDRTIQFKAKNSPLKTKIIPEILWGELPDLSKLNKEWVLFTPQEFGGVWETREENRRDYFSKRFKKVVKDPFGLSEDYGLYSFRHTFITKLYRAMVKDSSPHAAKSQLMQITGHSSMEALEKYLRDIDAELPADYSEMLKTTHE</sequence>
<dbReference type="RefSeq" id="WP_379940296.1">
    <property type="nucleotide sequence ID" value="NZ_JBHTIB010000008.1"/>
</dbReference>
<dbReference type="PROSITE" id="PS51898">
    <property type="entry name" value="TYR_RECOMBINASE"/>
    <property type="match status" value="1"/>
</dbReference>
<keyword evidence="3 5" id="KW-0238">DNA-binding</keyword>
<feature type="domain" description="Tyr recombinase" evidence="6">
    <location>
        <begin position="244"/>
        <end position="431"/>
    </location>
</feature>
<dbReference type="Proteomes" id="UP001597011">
    <property type="component" value="Unassembled WGS sequence"/>
</dbReference>
<dbReference type="InterPro" id="IPR010998">
    <property type="entry name" value="Integrase_recombinase_N"/>
</dbReference>
<dbReference type="InterPro" id="IPR050090">
    <property type="entry name" value="Tyrosine_recombinase_XerCD"/>
</dbReference>
<dbReference type="PANTHER" id="PTHR30349:SF41">
    <property type="entry name" value="INTEGRASE_RECOMBINASE PROTEIN MJ0367-RELATED"/>
    <property type="match status" value="1"/>
</dbReference>
<dbReference type="Gene3D" id="1.10.443.10">
    <property type="entry name" value="Intergrase catalytic core"/>
    <property type="match status" value="1"/>
</dbReference>
<dbReference type="SUPFAM" id="SSF56349">
    <property type="entry name" value="DNA breaking-rejoining enzymes"/>
    <property type="match status" value="1"/>
</dbReference>
<evidence type="ECO:0000256" key="5">
    <source>
        <dbReference type="PROSITE-ProRule" id="PRU01248"/>
    </source>
</evidence>
<reference evidence="9" key="1">
    <citation type="journal article" date="2019" name="Int. J. Syst. Evol. Microbiol.">
        <title>The Global Catalogue of Microorganisms (GCM) 10K type strain sequencing project: providing services to taxonomists for standard genome sequencing and annotation.</title>
        <authorList>
            <consortium name="The Broad Institute Genomics Platform"/>
            <consortium name="The Broad Institute Genome Sequencing Center for Infectious Disease"/>
            <person name="Wu L."/>
            <person name="Ma J."/>
        </authorList>
    </citation>
    <scope>NUCLEOTIDE SEQUENCE [LARGE SCALE GENOMIC DNA]</scope>
    <source>
        <strain evidence="9">CCUG 60529</strain>
    </source>
</reference>
<evidence type="ECO:0000256" key="2">
    <source>
        <dbReference type="ARBA" id="ARBA00022908"/>
    </source>
</evidence>
<keyword evidence="2" id="KW-0229">DNA integration</keyword>
<evidence type="ECO:0000256" key="3">
    <source>
        <dbReference type="ARBA" id="ARBA00023125"/>
    </source>
</evidence>
<dbReference type="PROSITE" id="PS51900">
    <property type="entry name" value="CB"/>
    <property type="match status" value="1"/>
</dbReference>
<gene>
    <name evidence="8" type="ORF">ACFQ0I_05820</name>
</gene>
<dbReference type="InterPro" id="IPR013762">
    <property type="entry name" value="Integrase-like_cat_sf"/>
</dbReference>
<evidence type="ECO:0000259" key="6">
    <source>
        <dbReference type="PROSITE" id="PS51898"/>
    </source>
</evidence>
<name>A0ABW3BS00_9FLAO</name>